<evidence type="ECO:0000256" key="2">
    <source>
        <dbReference type="ARBA" id="ARBA00010666"/>
    </source>
</evidence>
<protein>
    <recommendedName>
        <fullName evidence="9">Cas1p 10 TM acyl transferase domain-containing protein</fullName>
    </recommendedName>
</protein>
<dbReference type="InterPro" id="IPR012419">
    <property type="entry name" value="Cas1_AcylTrans_dom"/>
</dbReference>
<feature type="transmembrane region" description="Helical" evidence="8">
    <location>
        <begin position="391"/>
        <end position="410"/>
    </location>
</feature>
<evidence type="ECO:0000256" key="1">
    <source>
        <dbReference type="ARBA" id="ARBA00004141"/>
    </source>
</evidence>
<evidence type="ECO:0000256" key="7">
    <source>
        <dbReference type="ARBA" id="ARBA00023180"/>
    </source>
</evidence>
<dbReference type="GO" id="GO:0005975">
    <property type="term" value="P:carbohydrate metabolic process"/>
    <property type="evidence" value="ECO:0007669"/>
    <property type="project" value="UniProtKB-ARBA"/>
</dbReference>
<keyword evidence="11" id="KW-1185">Reference proteome</keyword>
<keyword evidence="5 8" id="KW-1133">Transmembrane helix</keyword>
<dbReference type="Pfam" id="PF07779">
    <property type="entry name" value="Cas1_AcylT"/>
    <property type="match status" value="1"/>
</dbReference>
<dbReference type="PANTHER" id="PTHR13533">
    <property type="entry name" value="N-ACETYLNEURAMINATE 9-O-ACETYLTRANSFERASE"/>
    <property type="match status" value="1"/>
</dbReference>
<name>A0AAV2KMM7_KNICA</name>
<keyword evidence="7" id="KW-0325">Glycoprotein</keyword>
<gene>
    <name evidence="10" type="ORF">KC01_LOCUS19587</name>
</gene>
<feature type="transmembrane region" description="Helical" evidence="8">
    <location>
        <begin position="487"/>
        <end position="503"/>
    </location>
</feature>
<feature type="transmembrane region" description="Helical" evidence="8">
    <location>
        <begin position="732"/>
        <end position="753"/>
    </location>
</feature>
<feature type="transmembrane region" description="Helical" evidence="8">
    <location>
        <begin position="431"/>
        <end position="452"/>
    </location>
</feature>
<proteinExistence type="inferred from homology"/>
<reference evidence="10 11" key="1">
    <citation type="submission" date="2024-04" db="EMBL/GenBank/DDBJ databases">
        <authorList>
            <person name="Waldvogel A.-M."/>
            <person name="Schoenle A."/>
        </authorList>
    </citation>
    <scope>NUCLEOTIDE SEQUENCE [LARGE SCALE GENOMIC DNA]</scope>
</reference>
<feature type="transmembrane region" description="Helical" evidence="8">
    <location>
        <begin position="541"/>
        <end position="563"/>
    </location>
</feature>
<accession>A0AAV2KMM7</accession>
<sequence length="789" mass="89225">MASLAHSLGKREINHYFSIKTSKVISVLLVLVLLVLHATSRLLYGSDSCQWLLSTGRFLGNNMWQPDGCMMHQYTSREASTCLAGKKIVFLGDSRIRDLFNSFINIIDSQNHSPFMKHADMSFKDNSSSAQINFVWSPWTNNSMKGHLTSLSNAPAKPDALIVGAALWVIKDAKGSAEVLRQYKMNLTSMSWVLEKLTEHGEVYWHFQEPVNWNALSPSRKPITDQQIDLYNEAAAEALSFSRSHIKPFSVSRLAAMHTINLSSDGLHMPDRCVDVGAMVFMNSLCNKVIRPIDGSCCQDTPPFTFLQKMALCLFVASTLLFLVLHYVRRRPHGRTLSPDVESLEEKKTAGIAGPPGAEVVCGALSRMGLIMVYFYLCDRADLFMKEQKCYSHSAFFLPLINVFVLGLFYSDSSKESRVLNREQTDEWKGWMQLVILIYHMSGASAVIPVYMHVRVLVAAYLFQTGYGHFSFFWLKGDFGLYRVCQVLFRLNFLVLVLCVVMDRPYQFYYFVPLVSFWFVIIYSAMAMWPQIVQKKASSSSIWHLGILLKLLGLVLLICLFAHSQALFESTFTAWPLSELFELNGNIHEWLFRWKLDRFAVVQGMLFAFLYLLLQKKQVLSETRGDTLFSARVSLPLLLLSGLSFITYSVWARSCKTKAQCNEMHPYIAVVPIMAFILIRNIPGYARSVYSSFFAWFGRISLELFICQYHIWLAADTKGILVLLPGNPSLNVLLSSFIFVCVAHEVSLITNILAQMLIPKDTVALLKRLGGLGMLCLLLRAMSHSSSGA</sequence>
<evidence type="ECO:0000313" key="11">
    <source>
        <dbReference type="Proteomes" id="UP001497482"/>
    </source>
</evidence>
<evidence type="ECO:0000256" key="4">
    <source>
        <dbReference type="ARBA" id="ARBA00022692"/>
    </source>
</evidence>
<dbReference type="GO" id="GO:0047186">
    <property type="term" value="F:N-acetylneuraminate 9-O-acetyltransferase activity"/>
    <property type="evidence" value="ECO:0007669"/>
    <property type="project" value="TreeGrafter"/>
</dbReference>
<feature type="transmembrane region" description="Helical" evidence="8">
    <location>
        <begin position="357"/>
        <end position="376"/>
    </location>
</feature>
<keyword evidence="4 8" id="KW-0812">Transmembrane</keyword>
<comment type="subcellular location">
    <subcellularLocation>
        <location evidence="1">Membrane</location>
        <topology evidence="1">Multi-pass membrane protein</topology>
    </subcellularLocation>
</comment>
<feature type="transmembrane region" description="Helical" evidence="8">
    <location>
        <begin position="458"/>
        <end position="475"/>
    </location>
</feature>
<feature type="transmembrane region" description="Helical" evidence="8">
    <location>
        <begin position="306"/>
        <end position="328"/>
    </location>
</feature>
<evidence type="ECO:0000256" key="6">
    <source>
        <dbReference type="ARBA" id="ARBA00023136"/>
    </source>
</evidence>
<feature type="transmembrane region" description="Helical" evidence="8">
    <location>
        <begin position="635"/>
        <end position="652"/>
    </location>
</feature>
<keyword evidence="6 8" id="KW-0472">Membrane</keyword>
<dbReference type="Proteomes" id="UP001497482">
    <property type="component" value="Chromosome 19"/>
</dbReference>
<dbReference type="GO" id="GO:0000139">
    <property type="term" value="C:Golgi membrane"/>
    <property type="evidence" value="ECO:0007669"/>
    <property type="project" value="TreeGrafter"/>
</dbReference>
<evidence type="ECO:0000256" key="3">
    <source>
        <dbReference type="ARBA" id="ARBA00022679"/>
    </source>
</evidence>
<evidence type="ECO:0000313" key="10">
    <source>
        <dbReference type="EMBL" id="CAL1590013.1"/>
    </source>
</evidence>
<dbReference type="EMBL" id="OZ035841">
    <property type="protein sequence ID" value="CAL1590013.1"/>
    <property type="molecule type" value="Genomic_DNA"/>
</dbReference>
<organism evidence="10 11">
    <name type="scientific">Knipowitschia caucasica</name>
    <name type="common">Caucasian dwarf goby</name>
    <name type="synonym">Pomatoschistus caucasicus</name>
    <dbReference type="NCBI Taxonomy" id="637954"/>
    <lineage>
        <taxon>Eukaryota</taxon>
        <taxon>Metazoa</taxon>
        <taxon>Chordata</taxon>
        <taxon>Craniata</taxon>
        <taxon>Vertebrata</taxon>
        <taxon>Euteleostomi</taxon>
        <taxon>Actinopterygii</taxon>
        <taxon>Neopterygii</taxon>
        <taxon>Teleostei</taxon>
        <taxon>Neoteleostei</taxon>
        <taxon>Acanthomorphata</taxon>
        <taxon>Gobiaria</taxon>
        <taxon>Gobiiformes</taxon>
        <taxon>Gobioidei</taxon>
        <taxon>Gobiidae</taxon>
        <taxon>Gobiinae</taxon>
        <taxon>Knipowitschia</taxon>
    </lineage>
</organism>
<feature type="transmembrane region" description="Helical" evidence="8">
    <location>
        <begin position="598"/>
        <end position="614"/>
    </location>
</feature>
<feature type="transmembrane region" description="Helical" evidence="8">
    <location>
        <begin position="509"/>
        <end position="529"/>
    </location>
</feature>
<feature type="domain" description="Cas1p 10 TM acyl transferase" evidence="9">
    <location>
        <begin position="291"/>
        <end position="769"/>
    </location>
</feature>
<comment type="similarity">
    <text evidence="2">Belongs to the PC-esterase family. CASD1 subfamily.</text>
</comment>
<evidence type="ECO:0000256" key="8">
    <source>
        <dbReference type="SAM" id="Phobius"/>
    </source>
</evidence>
<dbReference type="AlphaFoldDB" id="A0AAV2KMM7"/>
<evidence type="ECO:0000256" key="5">
    <source>
        <dbReference type="ARBA" id="ARBA00022989"/>
    </source>
</evidence>
<dbReference type="PANTHER" id="PTHR13533:SF1">
    <property type="entry name" value="N-ACETYLNEURAMINATE 9-O-ACETYLTRANSFERASE"/>
    <property type="match status" value="1"/>
</dbReference>
<evidence type="ECO:0000259" key="9">
    <source>
        <dbReference type="Pfam" id="PF07779"/>
    </source>
</evidence>
<keyword evidence="3" id="KW-0808">Transferase</keyword>
<feature type="transmembrane region" description="Helical" evidence="8">
    <location>
        <begin position="664"/>
        <end position="682"/>
    </location>
</feature>